<name>A0A362X2W5_9FLAO</name>
<dbReference type="InterPro" id="IPR018534">
    <property type="entry name" value="Tet_reg_excision_RteC"/>
</dbReference>
<sequence length="270" mass="32152">MDFPSRLYIFQNALKQIQKSDLNIFMKCNEAIVLSRKLLSEFRKEISTNGFKSITEEITFFKNYKQIPFSYLIYYSKIYAFESEFSKVPKVQRQSSIDKFRNKAYQFLMRHIDFVNYIEQGQTHLDIPYFTRGQSVQIMMMHTDDNFYDLDFNTSHDHLLAKVLASKRFIDYLENRLHVYPTLCQKSTLQWTSSKVALTELIYALYHSNTINYGNTDIKEIADVMQKLFNCELGDFYKVYSEIRNRKKSKTKFLDELSMQLIHAMDKIDS</sequence>
<evidence type="ECO:0000313" key="1">
    <source>
        <dbReference type="EMBL" id="PQV48817.1"/>
    </source>
</evidence>
<dbReference type="AlphaFoldDB" id="A0A362X2W5"/>
<organism evidence="1 2">
    <name type="scientific">Jejuia pallidilutea</name>
    <dbReference type="NCBI Taxonomy" id="504487"/>
    <lineage>
        <taxon>Bacteria</taxon>
        <taxon>Pseudomonadati</taxon>
        <taxon>Bacteroidota</taxon>
        <taxon>Flavobacteriia</taxon>
        <taxon>Flavobacteriales</taxon>
        <taxon>Flavobacteriaceae</taxon>
        <taxon>Jejuia</taxon>
    </lineage>
</organism>
<comment type="caution">
    <text evidence="1">The sequence shown here is derived from an EMBL/GenBank/DDBJ whole genome shotgun (WGS) entry which is preliminary data.</text>
</comment>
<reference evidence="1 2" key="1">
    <citation type="submission" date="2018-02" db="EMBL/GenBank/DDBJ databases">
        <title>Genomic Encyclopedia of Archaeal and Bacterial Type Strains, Phase II (KMG-II): from individual species to whole genera.</title>
        <authorList>
            <person name="Goeker M."/>
        </authorList>
    </citation>
    <scope>NUCLEOTIDE SEQUENCE [LARGE SCALE GENOMIC DNA]</scope>
    <source>
        <strain evidence="1 2">DSM 21165</strain>
    </source>
</reference>
<protein>
    <submittedName>
        <fullName evidence="1">RteC protein</fullName>
    </submittedName>
</protein>
<dbReference type="EMBL" id="PVEO01000004">
    <property type="protein sequence ID" value="PQV48817.1"/>
    <property type="molecule type" value="Genomic_DNA"/>
</dbReference>
<evidence type="ECO:0000313" key="2">
    <source>
        <dbReference type="Proteomes" id="UP000251545"/>
    </source>
</evidence>
<gene>
    <name evidence="1" type="ORF">CLV33_10422</name>
</gene>
<dbReference type="Proteomes" id="UP000251545">
    <property type="component" value="Unassembled WGS sequence"/>
</dbReference>
<proteinExistence type="predicted"/>
<accession>A0A362X2W5</accession>
<dbReference type="Pfam" id="PF09357">
    <property type="entry name" value="RteC"/>
    <property type="match status" value="1"/>
</dbReference>